<dbReference type="PANTHER" id="PTHR30002">
    <property type="entry name" value="EPOXYQUEUOSINE REDUCTASE"/>
    <property type="match status" value="1"/>
</dbReference>
<dbReference type="InterPro" id="IPR004453">
    <property type="entry name" value="QueG"/>
</dbReference>
<evidence type="ECO:0000313" key="3">
    <source>
        <dbReference type="Proteomes" id="UP000772181"/>
    </source>
</evidence>
<dbReference type="EMBL" id="JACQWF010000076">
    <property type="protein sequence ID" value="MBI4595061.1"/>
    <property type="molecule type" value="Genomic_DNA"/>
</dbReference>
<keyword evidence="1" id="KW-0004">4Fe-4S</keyword>
<name>A0A933GKF3_UNCTE</name>
<keyword evidence="1" id="KW-0408">Iron</keyword>
<dbReference type="Proteomes" id="UP000772181">
    <property type="component" value="Unassembled WGS sequence"/>
</dbReference>
<reference evidence="2" key="1">
    <citation type="submission" date="2020-07" db="EMBL/GenBank/DDBJ databases">
        <title>Huge and variable diversity of episymbiotic CPR bacteria and DPANN archaea in groundwater ecosystems.</title>
        <authorList>
            <person name="He C.Y."/>
            <person name="Keren R."/>
            <person name="Whittaker M."/>
            <person name="Farag I.F."/>
            <person name="Doudna J."/>
            <person name="Cate J.H.D."/>
            <person name="Banfield J.F."/>
        </authorList>
    </citation>
    <scope>NUCLEOTIDE SEQUENCE</scope>
    <source>
        <strain evidence="2">NC_groundwater_1482_Ag_S-0.65um_47_24</strain>
    </source>
</reference>
<evidence type="ECO:0000256" key="1">
    <source>
        <dbReference type="ARBA" id="ARBA00022485"/>
    </source>
</evidence>
<proteinExistence type="predicted"/>
<accession>A0A933GKF3</accession>
<sequence length="344" mass="38102">MNPITEHIKELAQCWGAVRVGITTKETLAGGPPSTDLNFILPGAKSAVTFALPLNKELIRSFFAKKERLSHERDNLQTNMKSSGIAASLAKHLEQLGYPSSGVVANESYREEEGKGRFGMHPDLSHRYLAVRSGVGWFGFSGNVITPEYGAAVILGTCVTTAELEPTVPLPQEENYCDNCKLCLASCCSGLMDPEIVTKVTLGDQEFSYSKRINYHRCEFVCGGMTGLHPSRKWSTWSPGRFAIPNDDAGFREAMKKGMKAYVRRPVMEGGAPHVLMRAKLYLTCGNCQLLCWPSLEDRKENFKILTDSGVVIQRPDGTLQRVAPEEGEAYVKNLDEERRSLYV</sequence>
<evidence type="ECO:0000313" key="2">
    <source>
        <dbReference type="EMBL" id="MBI4595061.1"/>
    </source>
</evidence>
<dbReference type="GO" id="GO:0008616">
    <property type="term" value="P:tRNA queuosine(34) biosynthetic process"/>
    <property type="evidence" value="ECO:0007669"/>
    <property type="project" value="InterPro"/>
</dbReference>
<keyword evidence="1" id="KW-0479">Metal-binding</keyword>
<protein>
    <submittedName>
        <fullName evidence="2">Epoxyqueuosine reductase</fullName>
    </submittedName>
</protein>
<dbReference type="AlphaFoldDB" id="A0A933GKF3"/>
<dbReference type="GO" id="GO:0051539">
    <property type="term" value="F:4 iron, 4 sulfur cluster binding"/>
    <property type="evidence" value="ECO:0007669"/>
    <property type="project" value="UniProtKB-KW"/>
</dbReference>
<keyword evidence="1" id="KW-0411">Iron-sulfur</keyword>
<dbReference type="GO" id="GO:0052693">
    <property type="term" value="F:epoxyqueuosine reductase activity"/>
    <property type="evidence" value="ECO:0007669"/>
    <property type="project" value="TreeGrafter"/>
</dbReference>
<comment type="caution">
    <text evidence="2">The sequence shown here is derived from an EMBL/GenBank/DDBJ whole genome shotgun (WGS) entry which is preliminary data.</text>
</comment>
<organism evidence="2 3">
    <name type="scientific">Tectimicrobiota bacterium</name>
    <dbReference type="NCBI Taxonomy" id="2528274"/>
    <lineage>
        <taxon>Bacteria</taxon>
        <taxon>Pseudomonadati</taxon>
        <taxon>Nitrospinota/Tectimicrobiota group</taxon>
        <taxon>Candidatus Tectimicrobiota</taxon>
    </lineage>
</organism>
<gene>
    <name evidence="2" type="ORF">HY730_01630</name>
</gene>
<dbReference type="PANTHER" id="PTHR30002:SF4">
    <property type="entry name" value="EPOXYQUEUOSINE REDUCTASE"/>
    <property type="match status" value="1"/>
</dbReference>